<feature type="domain" description="DUF7507" evidence="2">
    <location>
        <begin position="49"/>
        <end position="150"/>
    </location>
</feature>
<evidence type="ECO:0000256" key="1">
    <source>
        <dbReference type="SAM" id="MobiDB-lite"/>
    </source>
</evidence>
<dbReference type="InterPro" id="IPR047589">
    <property type="entry name" value="DUF11_rpt"/>
</dbReference>
<accession>A0A1G6XVZ2</accession>
<proteinExistence type="predicted"/>
<dbReference type="InterPro" id="IPR055354">
    <property type="entry name" value="DUF7507"/>
</dbReference>
<evidence type="ECO:0000259" key="2">
    <source>
        <dbReference type="Pfam" id="PF24346"/>
    </source>
</evidence>
<dbReference type="Proteomes" id="UP000199603">
    <property type="component" value="Unassembled WGS sequence"/>
</dbReference>
<dbReference type="AlphaFoldDB" id="A0A1G6XVZ2"/>
<feature type="non-terminal residue" evidence="3">
    <location>
        <position position="1"/>
    </location>
</feature>
<feature type="region of interest" description="Disordered" evidence="1">
    <location>
        <begin position="278"/>
        <end position="313"/>
    </location>
</feature>
<dbReference type="Pfam" id="PF24346">
    <property type="entry name" value="DUF7507"/>
    <property type="match status" value="1"/>
</dbReference>
<organism evidence="3 4">
    <name type="scientific">Aquimonas voraii</name>
    <dbReference type="NCBI Taxonomy" id="265719"/>
    <lineage>
        <taxon>Bacteria</taxon>
        <taxon>Pseudomonadati</taxon>
        <taxon>Pseudomonadota</taxon>
        <taxon>Gammaproteobacteria</taxon>
        <taxon>Lysobacterales</taxon>
        <taxon>Lysobacteraceae</taxon>
        <taxon>Aquimonas</taxon>
    </lineage>
</organism>
<protein>
    <submittedName>
        <fullName evidence="3">Conserved repeat domain-containing protein</fullName>
    </submittedName>
</protein>
<evidence type="ECO:0000313" key="3">
    <source>
        <dbReference type="EMBL" id="SDD82339.1"/>
    </source>
</evidence>
<dbReference type="RefSeq" id="WP_143006670.1">
    <property type="nucleotide sequence ID" value="NZ_FNAG01000008.1"/>
</dbReference>
<dbReference type="OrthoDB" id="28717at2"/>
<name>A0A1G6XVZ2_9GAMM</name>
<keyword evidence="4" id="KW-1185">Reference proteome</keyword>
<dbReference type="STRING" id="265719.SAMN04488509_1081"/>
<dbReference type="NCBIfam" id="TIGR01451">
    <property type="entry name" value="B_ant_repeat"/>
    <property type="match status" value="1"/>
</dbReference>
<dbReference type="EMBL" id="FNAG01000008">
    <property type="protein sequence ID" value="SDD82339.1"/>
    <property type="molecule type" value="Genomic_DNA"/>
</dbReference>
<sequence>SYTVTQGDIDAQVAISNTATATGTPPSGPALTATDTATVPVTGAPAALAFDKTATLGDTNGNATADAGEVVAYTLVAQNSGGVTLTTVSISDPRLPSLSCTPAQPTTLLPGASLSCTGSYTVTQADYDAQLPIVNTATASAQPPSGAPLTRTDTASVPVTVAPPVIGVSKVLLAVSGSSPFLLDYRIRVRNFGRVPLGNVQVTENLRQTFPLPVSFEVVSVNAGGGLAANPGFDGSAQTQLLAPGGSLAVGAEAGIDLRVRVTLSGISGTFNNVVIASGSGPDGRNTSDDSVDGNSSDPDGNGLPDEQSPTPVDLRAPRAVAQIPVDQPLALLLLMLAIGFASMRAMRRGA</sequence>
<gene>
    <name evidence="3" type="ORF">SAMN04488509_1081</name>
</gene>
<reference evidence="3 4" key="1">
    <citation type="submission" date="2016-10" db="EMBL/GenBank/DDBJ databases">
        <authorList>
            <person name="de Groot N.N."/>
        </authorList>
    </citation>
    <scope>NUCLEOTIDE SEQUENCE [LARGE SCALE GENOMIC DNA]</scope>
    <source>
        <strain evidence="3 4">DSM 16957</strain>
    </source>
</reference>
<evidence type="ECO:0000313" key="4">
    <source>
        <dbReference type="Proteomes" id="UP000199603"/>
    </source>
</evidence>